<dbReference type="Pfam" id="PF18483">
    <property type="entry name" value="Lectin_L-type_dom"/>
    <property type="match status" value="1"/>
</dbReference>
<keyword evidence="2" id="KW-0732">Signal</keyword>
<name>A0A7S4E5F2_9STRA</name>
<evidence type="ECO:0000313" key="5">
    <source>
        <dbReference type="EMBL" id="CAH0373689.1"/>
    </source>
</evidence>
<dbReference type="InterPro" id="IPR036116">
    <property type="entry name" value="FN3_sf"/>
</dbReference>
<evidence type="ECO:0000313" key="6">
    <source>
        <dbReference type="Proteomes" id="UP000789595"/>
    </source>
</evidence>
<dbReference type="PANTHER" id="PTHR12223:SF19">
    <property type="entry name" value="LEGUME LECTIN DOMAIN-CONTAINING PROTEIN"/>
    <property type="match status" value="1"/>
</dbReference>
<evidence type="ECO:0000259" key="3">
    <source>
        <dbReference type="SMART" id="SM00060"/>
    </source>
</evidence>
<keyword evidence="6" id="KW-1185">Reference proteome</keyword>
<dbReference type="InterPro" id="IPR056573">
    <property type="entry name" value="Lectin_L-type_dom"/>
</dbReference>
<dbReference type="OrthoDB" id="409136at2759"/>
<feature type="chain" id="PRO_5035593989" description="Fibronectin type-III domain-containing protein" evidence="2">
    <location>
        <begin position="16"/>
        <end position="1293"/>
    </location>
</feature>
<dbReference type="PROSITE" id="PS00307">
    <property type="entry name" value="LECTIN_LEGUME_BETA"/>
    <property type="match status" value="1"/>
</dbReference>
<dbReference type="SUPFAM" id="SSF49265">
    <property type="entry name" value="Fibronectin type III"/>
    <property type="match status" value="1"/>
</dbReference>
<dbReference type="InterPro" id="IPR019825">
    <property type="entry name" value="Lectin_legB_Mn/Ca_BS"/>
</dbReference>
<dbReference type="InterPro" id="IPR013783">
    <property type="entry name" value="Ig-like_fold"/>
</dbReference>
<dbReference type="Gene3D" id="2.60.120.200">
    <property type="match status" value="1"/>
</dbReference>
<evidence type="ECO:0000313" key="4">
    <source>
        <dbReference type="EMBL" id="CAE0691305.1"/>
    </source>
</evidence>
<dbReference type="InterPro" id="IPR013320">
    <property type="entry name" value="ConA-like_dom_sf"/>
</dbReference>
<dbReference type="InterPro" id="IPR002909">
    <property type="entry name" value="IPT_dom"/>
</dbReference>
<feature type="region of interest" description="Disordered" evidence="1">
    <location>
        <begin position="1143"/>
        <end position="1163"/>
    </location>
</feature>
<dbReference type="CDD" id="cd00603">
    <property type="entry name" value="IPT_PCSR"/>
    <property type="match status" value="1"/>
</dbReference>
<dbReference type="CDD" id="cd01951">
    <property type="entry name" value="lectin_L-type"/>
    <property type="match status" value="1"/>
</dbReference>
<dbReference type="EMBL" id="HBIW01007981">
    <property type="protein sequence ID" value="CAE0691305.1"/>
    <property type="molecule type" value="Transcribed_RNA"/>
</dbReference>
<dbReference type="CDD" id="cd00063">
    <property type="entry name" value="FN3"/>
    <property type="match status" value="1"/>
</dbReference>
<feature type="compositionally biased region" description="Polar residues" evidence="1">
    <location>
        <begin position="1144"/>
        <end position="1163"/>
    </location>
</feature>
<dbReference type="Proteomes" id="UP000789595">
    <property type="component" value="Unassembled WGS sequence"/>
</dbReference>
<dbReference type="InterPro" id="IPR003961">
    <property type="entry name" value="FN3_dom"/>
</dbReference>
<dbReference type="EMBL" id="CAKKNE010000004">
    <property type="protein sequence ID" value="CAH0373689.1"/>
    <property type="molecule type" value="Genomic_DNA"/>
</dbReference>
<feature type="signal peptide" evidence="2">
    <location>
        <begin position="1"/>
        <end position="15"/>
    </location>
</feature>
<accession>A0A7S4E5F2</accession>
<feature type="domain" description="Fibronectin type-III" evidence="3">
    <location>
        <begin position="737"/>
        <end position="854"/>
    </location>
</feature>
<dbReference type="Gene3D" id="2.60.40.10">
    <property type="entry name" value="Immunoglobulins"/>
    <property type="match status" value="1"/>
</dbReference>
<protein>
    <recommendedName>
        <fullName evidence="3">Fibronectin type-III domain-containing protein</fullName>
    </recommendedName>
</protein>
<proteinExistence type="predicted"/>
<dbReference type="Pfam" id="PF01833">
    <property type="entry name" value="TIG"/>
    <property type="match status" value="1"/>
</dbReference>
<dbReference type="InterPro" id="IPR051136">
    <property type="entry name" value="Intracellular_Lectin-GPT"/>
</dbReference>
<dbReference type="PANTHER" id="PTHR12223">
    <property type="entry name" value="VESICULAR MANNOSE-BINDING LECTIN"/>
    <property type="match status" value="1"/>
</dbReference>
<sequence>MRVAIMLAVAIFVRADLQQAAETAKLEIVGGSRDDVAYRFEESLEGWALASSSEMHLDVAARGGNLVGTIVGEATSDPHFDSPLLELQSAGRQTVVIRMKYQSGSFRDARLVAQYGAHWVGSQQQHRSNVDWTPRRPPVPITASGIPSGSPINDDNAGTVWKGAVGEGVTFAFWSARELAIRQGTSTGHAITDLEVRCVVGFCPMSLDLRVGTTNKTVFSATVLNESRLQYFSTSLSSNERHHHWRVVFLSSYGGRDVRIRELRLLPAVLEAHFGISPNPDYKSYIIPIWRKAATAKLGGDERTSYNSPLLLTRLRIYFGGVVLAPSEKRNYDASANSACADWQKNEQAGFGKIAWAALFWRLRLDHERVGPWVVSELTMYEDRACSEQASLIHIDEGYVTSSNGAIASVWSGGAGGWVLRDGECLVGNQEVRENAGGETGRVYVSGAAIGGEETTVSTWLGYAFEQPVAVRCVIICQSEDIATRAETAFLERSHDGERWIPHATLALSAAANVIQANPCKLKYESEDLDQKQKKAYHWSAGAFGGAHQTLGTNTARDAFLIDSIVIAYPPLVRSVTGCIDIFWPAQEPKPGAAPILDHQTAVAQMEDAKQLENGYLGRGFARFDGRPLMNNTKKMSVYANTYACPIVGNLRITLRGERLGSSERPTTIVVGGRPCLNVTYHSSGAGDSQYSRANSDEVSCKLPAGVPSVSGKPVDVVVARGDTPGLRDTVQYLAYQGPPTRAAIPRISNIAARSVDLCWVPPALKGSQVGSSSGLLGALQTTGYIITYHVVSDQQATDAKTEEIKQKLQARHDNARIIHNVTLGNVTATTIIGLKPDTRYVFAVAAVVEDRFSDQLFIDTVDLYGRRSHLPGAFVGPFSDFTNATATLQYDVSFNIFNANATVQHGPADERATLGPTGLFGGEGSYGLLLVGSANIENCNASTACCDGFNVHQYEAVGDGCGGKHLICVEMATPNFHKAEPETALRKPAINDPQFPQNDRVEKRIVLVEEISSLALTLPLQPTASCGPAIRLTPSLPRHAGAMWYARRLNVREGFDTTIVFRTSNPSQRCNLMDDVYTSCQSRGGDGFAFVIQEDRYDALGRKGAGLGHGGINDSLAVEIDTYYNPELSEPYENHVAVHTNGRRGTNSAHQKSTLTSSTQYPRTATFSSSTQEFHAFRVRYDPLLKPGILKDDRFSATPHSASFFIDGASDFGNGLGALSIFIDDLSEPIIITPLDLDSLLSLHHGRAWVGATASTGLEIWQTHDVLAWNFTSLRMDPDTNLPPLINNGGPV</sequence>
<reference evidence="5" key="2">
    <citation type="submission" date="2021-11" db="EMBL/GenBank/DDBJ databases">
        <authorList>
            <consortium name="Genoscope - CEA"/>
            <person name="William W."/>
        </authorList>
    </citation>
    <scope>NUCLEOTIDE SEQUENCE</scope>
</reference>
<organism evidence="4">
    <name type="scientific">Pelagomonas calceolata</name>
    <dbReference type="NCBI Taxonomy" id="35677"/>
    <lineage>
        <taxon>Eukaryota</taxon>
        <taxon>Sar</taxon>
        <taxon>Stramenopiles</taxon>
        <taxon>Ochrophyta</taxon>
        <taxon>Pelagophyceae</taxon>
        <taxon>Pelagomonadales</taxon>
        <taxon>Pelagomonadaceae</taxon>
        <taxon>Pelagomonas</taxon>
    </lineage>
</organism>
<dbReference type="SUPFAM" id="SSF49899">
    <property type="entry name" value="Concanavalin A-like lectins/glucanases"/>
    <property type="match status" value="1"/>
</dbReference>
<evidence type="ECO:0000256" key="2">
    <source>
        <dbReference type="SAM" id="SignalP"/>
    </source>
</evidence>
<dbReference type="SMART" id="SM00060">
    <property type="entry name" value="FN3"/>
    <property type="match status" value="1"/>
</dbReference>
<reference evidence="4" key="1">
    <citation type="submission" date="2021-01" db="EMBL/GenBank/DDBJ databases">
        <authorList>
            <person name="Corre E."/>
            <person name="Pelletier E."/>
            <person name="Niang G."/>
            <person name="Scheremetjew M."/>
            <person name="Finn R."/>
            <person name="Kale V."/>
            <person name="Holt S."/>
            <person name="Cochrane G."/>
            <person name="Meng A."/>
            <person name="Brown T."/>
            <person name="Cohen L."/>
        </authorList>
    </citation>
    <scope>NUCLEOTIDE SEQUENCE</scope>
    <source>
        <strain evidence="4">CCMP1756</strain>
    </source>
</reference>
<gene>
    <name evidence="4" type="ORF">PCAL00307_LOCUS6741</name>
    <name evidence="5" type="ORF">PECAL_4P09160</name>
</gene>
<evidence type="ECO:0000256" key="1">
    <source>
        <dbReference type="SAM" id="MobiDB-lite"/>
    </source>
</evidence>